<feature type="compositionally biased region" description="Low complexity" evidence="1">
    <location>
        <begin position="231"/>
        <end position="245"/>
    </location>
</feature>
<sequence>MASIEAYREAISVISEYITTKYGPEEENVINMILEAKGIPGIFRGQSVQFIEGIMAGRRHGGALMSNSIDYESRTAPVDSGNGCNMGLNVHGMIPPMIHDQIIHPSVPLEIQSILQSGVQQSAIQPPILNQQYLQSPLMSQSIQSLASINSPMLNNSMPASTIIATSTTATTTTTSTTASSNINTSLESPSAQLEKPMFKLASMAVQGEILSDDVDVSKKASRNSTNGLVSSIPLNSSSVSTSNNQLAGRDHEIEKEITQEHIVKSACNDSEDLTRLKENQALRSEISSSNEVRGDCVGRKERIGNEVGEEDDIEDISEKIRNLLRMATSVNELNQAIKMAYSAGLTYEAGMGERKLKKLLC</sequence>
<comment type="caution">
    <text evidence="2">The sequence shown here is derived from an EMBL/GenBank/DDBJ whole genome shotgun (WGS) entry which is preliminary data.</text>
</comment>
<name>A0A9D5DKQ3_9CRYT</name>
<dbReference type="OrthoDB" id="343358at2759"/>
<protein>
    <submittedName>
        <fullName evidence="2">Uncharacterized protein</fullName>
    </submittedName>
</protein>
<dbReference type="EMBL" id="JAPCXC010000038">
    <property type="protein sequence ID" value="KAJ1609003.1"/>
    <property type="molecule type" value="Genomic_DNA"/>
</dbReference>
<reference evidence="2" key="1">
    <citation type="submission" date="2022-10" db="EMBL/GenBank/DDBJ databases">
        <title>Adaptive evolution leads to modifications in subtelomeric GC content in a zoonotic Cryptosporidium species.</title>
        <authorList>
            <person name="Li J."/>
            <person name="Feng Y."/>
            <person name="Xiao L."/>
        </authorList>
    </citation>
    <scope>NUCLEOTIDE SEQUENCE</scope>
    <source>
        <strain evidence="2">33844</strain>
    </source>
</reference>
<accession>A0A9D5DKQ3</accession>
<evidence type="ECO:0000313" key="2">
    <source>
        <dbReference type="EMBL" id="KAJ1609003.1"/>
    </source>
</evidence>
<gene>
    <name evidence="2" type="ORF">OJ253_1718</name>
</gene>
<organism evidence="2">
    <name type="scientific">Cryptosporidium canis</name>
    <dbReference type="NCBI Taxonomy" id="195482"/>
    <lineage>
        <taxon>Eukaryota</taxon>
        <taxon>Sar</taxon>
        <taxon>Alveolata</taxon>
        <taxon>Apicomplexa</taxon>
        <taxon>Conoidasida</taxon>
        <taxon>Coccidia</taxon>
        <taxon>Eucoccidiorida</taxon>
        <taxon>Eimeriorina</taxon>
        <taxon>Cryptosporidiidae</taxon>
        <taxon>Cryptosporidium</taxon>
    </lineage>
</organism>
<proteinExistence type="predicted"/>
<dbReference type="AlphaFoldDB" id="A0A9D5DKQ3"/>
<feature type="region of interest" description="Disordered" evidence="1">
    <location>
        <begin position="223"/>
        <end position="245"/>
    </location>
</feature>
<dbReference type="Proteomes" id="UP001067231">
    <property type="component" value="Unassembled WGS sequence"/>
</dbReference>
<evidence type="ECO:0000256" key="1">
    <source>
        <dbReference type="SAM" id="MobiDB-lite"/>
    </source>
</evidence>